<sequence length="446" mass="52936">MCSFRNKLHADSKDMTTQHSNKQHYVESARVYMRSDSSILIKCCLCNADTFGGDKWKEFLRHLVQKHGDEGELNEDEDEIQDEVQVEMTNLLEASIAQESKLTEVQESFTNVEFLEDEVEPNFSPEEEQDHEEFASNSHHDYISNQPNKAFYSLQRTSPGVIQYFIHLLRRHKFFWITEHGINRKDRMDSSQKVAEALFHRFHFQLDPQVVNASARFLQVWFERQYVMQLSNSDFRCRYPKYYHSLLKFMPTNHISVTICEECDRRFLNERQLRLHKFRVHGGPNPNVCHVCHQSFPLASKLEQHQARYHFKRPEWQCSKCDYNAPSKWDFQQHQAMHAGQRNYICELCGHSSKTSSALAVHRRTHDQPKLSCPHCSRQFRENSTLKSHIRKFHDGDSARQLSCDFCWRRFQTLEMLKLHKLVHLQSEEMESDEEDDPDELDRFVS</sequence>
<organism evidence="8 9">
    <name type="scientific">Drosophila mauritiana</name>
    <name type="common">Fruit fly</name>
    <dbReference type="NCBI Taxonomy" id="7226"/>
    <lineage>
        <taxon>Eukaryota</taxon>
        <taxon>Metazoa</taxon>
        <taxon>Ecdysozoa</taxon>
        <taxon>Arthropoda</taxon>
        <taxon>Hexapoda</taxon>
        <taxon>Insecta</taxon>
        <taxon>Pterygota</taxon>
        <taxon>Neoptera</taxon>
        <taxon>Endopterygota</taxon>
        <taxon>Diptera</taxon>
        <taxon>Brachycera</taxon>
        <taxon>Muscomorpha</taxon>
        <taxon>Ephydroidea</taxon>
        <taxon>Drosophilidae</taxon>
        <taxon>Drosophila</taxon>
        <taxon>Sophophora</taxon>
    </lineage>
</organism>
<evidence type="ECO:0000256" key="5">
    <source>
        <dbReference type="PROSITE-ProRule" id="PRU00042"/>
    </source>
</evidence>
<dbReference type="PANTHER" id="PTHR24379">
    <property type="entry name" value="KRAB AND ZINC FINGER DOMAIN-CONTAINING"/>
    <property type="match status" value="1"/>
</dbReference>
<proteinExistence type="predicted"/>
<dbReference type="GeneID" id="117135802"/>
<accession>A0A6P8JLT7</accession>
<evidence type="ECO:0000313" key="9">
    <source>
        <dbReference type="RefSeq" id="XP_033152191.1"/>
    </source>
</evidence>
<gene>
    <name evidence="9" type="primary">LOC117135802</name>
</gene>
<evidence type="ECO:0000259" key="7">
    <source>
        <dbReference type="PROSITE" id="PS50157"/>
    </source>
</evidence>
<feature type="domain" description="C2H2-type" evidence="7">
    <location>
        <begin position="402"/>
        <end position="429"/>
    </location>
</feature>
<keyword evidence="3 5" id="KW-0863">Zinc-finger</keyword>
<feature type="region of interest" description="Disordered" evidence="6">
    <location>
        <begin position="427"/>
        <end position="446"/>
    </location>
</feature>
<evidence type="ECO:0000256" key="6">
    <source>
        <dbReference type="SAM" id="MobiDB-lite"/>
    </source>
</evidence>
<name>A0A6P8JLT7_DROMA</name>
<keyword evidence="4" id="KW-0862">Zinc</keyword>
<dbReference type="GO" id="GO:0000981">
    <property type="term" value="F:DNA-binding transcription factor activity, RNA polymerase II-specific"/>
    <property type="evidence" value="ECO:0007669"/>
    <property type="project" value="TreeGrafter"/>
</dbReference>
<feature type="region of interest" description="Disordered" evidence="6">
    <location>
        <begin position="1"/>
        <end position="21"/>
    </location>
</feature>
<dbReference type="RefSeq" id="XP_033152191.1">
    <property type="nucleotide sequence ID" value="XM_033296300.1"/>
</dbReference>
<feature type="domain" description="C2H2-type" evidence="7">
    <location>
        <begin position="371"/>
        <end position="399"/>
    </location>
</feature>
<dbReference type="AlphaFoldDB" id="A0A6P8JLT7"/>
<dbReference type="Pfam" id="PF00096">
    <property type="entry name" value="zf-C2H2"/>
    <property type="match status" value="2"/>
</dbReference>
<dbReference type="PROSITE" id="PS50157">
    <property type="entry name" value="ZINC_FINGER_C2H2_2"/>
    <property type="match status" value="5"/>
</dbReference>
<dbReference type="Gene3D" id="3.30.160.60">
    <property type="entry name" value="Classic Zinc Finger"/>
    <property type="match status" value="3"/>
</dbReference>
<keyword evidence="8" id="KW-1185">Reference proteome</keyword>
<reference evidence="9" key="1">
    <citation type="submission" date="2025-08" db="UniProtKB">
        <authorList>
            <consortium name="RefSeq"/>
        </authorList>
    </citation>
    <scope>IDENTIFICATION</scope>
    <source>
        <strain evidence="9">Mau12</strain>
        <tissue evidence="9">Whole Body</tissue>
    </source>
</reference>
<keyword evidence="1" id="KW-0479">Metal-binding</keyword>
<dbReference type="InterPro" id="IPR036236">
    <property type="entry name" value="Znf_C2H2_sf"/>
</dbReference>
<dbReference type="PROSITE" id="PS00028">
    <property type="entry name" value="ZINC_FINGER_C2H2_1"/>
    <property type="match status" value="4"/>
</dbReference>
<dbReference type="GO" id="GO:0005634">
    <property type="term" value="C:nucleus"/>
    <property type="evidence" value="ECO:0007669"/>
    <property type="project" value="TreeGrafter"/>
</dbReference>
<evidence type="ECO:0000313" key="8">
    <source>
        <dbReference type="Proteomes" id="UP000515162"/>
    </source>
</evidence>
<feature type="compositionally biased region" description="Acidic residues" evidence="6">
    <location>
        <begin position="428"/>
        <end position="440"/>
    </location>
</feature>
<evidence type="ECO:0000256" key="2">
    <source>
        <dbReference type="ARBA" id="ARBA00022737"/>
    </source>
</evidence>
<dbReference type="GO" id="GO:0008270">
    <property type="term" value="F:zinc ion binding"/>
    <property type="evidence" value="ECO:0007669"/>
    <property type="project" value="UniProtKB-KW"/>
</dbReference>
<dbReference type="InterPro" id="IPR013087">
    <property type="entry name" value="Znf_C2H2_type"/>
</dbReference>
<dbReference type="FunFam" id="3.30.160.60:FF:002382">
    <property type="entry name" value="Regular, isoform C"/>
    <property type="match status" value="1"/>
</dbReference>
<evidence type="ECO:0000256" key="3">
    <source>
        <dbReference type="ARBA" id="ARBA00022771"/>
    </source>
</evidence>
<feature type="domain" description="C2H2-type" evidence="7">
    <location>
        <begin position="258"/>
        <end position="286"/>
    </location>
</feature>
<dbReference type="SMART" id="SM00355">
    <property type="entry name" value="ZnF_C2H2"/>
    <property type="match status" value="7"/>
</dbReference>
<feature type="domain" description="C2H2-type" evidence="7">
    <location>
        <begin position="316"/>
        <end position="343"/>
    </location>
</feature>
<evidence type="ECO:0000256" key="1">
    <source>
        <dbReference type="ARBA" id="ARBA00022723"/>
    </source>
</evidence>
<keyword evidence="2" id="KW-0677">Repeat</keyword>
<protein>
    <submittedName>
        <fullName evidence="9">Zinc finger protein 112</fullName>
    </submittedName>
</protein>
<dbReference type="PANTHER" id="PTHR24379:SF127">
    <property type="entry name" value="BLOODY FINGERS-RELATED"/>
    <property type="match status" value="1"/>
</dbReference>
<feature type="domain" description="C2H2-type" evidence="7">
    <location>
        <begin position="344"/>
        <end position="371"/>
    </location>
</feature>
<dbReference type="GO" id="GO:0000977">
    <property type="term" value="F:RNA polymerase II transcription regulatory region sequence-specific DNA binding"/>
    <property type="evidence" value="ECO:0007669"/>
    <property type="project" value="TreeGrafter"/>
</dbReference>
<dbReference type="Proteomes" id="UP000515162">
    <property type="component" value="Chromosome 2R"/>
</dbReference>
<dbReference type="SUPFAM" id="SSF57667">
    <property type="entry name" value="beta-beta-alpha zinc fingers"/>
    <property type="match status" value="3"/>
</dbReference>
<evidence type="ECO:0000256" key="4">
    <source>
        <dbReference type="ARBA" id="ARBA00022833"/>
    </source>
</evidence>